<dbReference type="Proteomes" id="UP001331761">
    <property type="component" value="Unassembled WGS sequence"/>
</dbReference>
<comment type="caution">
    <text evidence="1">The sequence shown here is derived from an EMBL/GenBank/DDBJ whole genome shotgun (WGS) entry which is preliminary data.</text>
</comment>
<protein>
    <submittedName>
        <fullName evidence="1">Uncharacterized protein</fullName>
    </submittedName>
</protein>
<reference evidence="1 2" key="1">
    <citation type="submission" date="2019-10" db="EMBL/GenBank/DDBJ databases">
        <title>Assembly and Annotation for the nematode Trichostrongylus colubriformis.</title>
        <authorList>
            <person name="Martin J."/>
        </authorList>
    </citation>
    <scope>NUCLEOTIDE SEQUENCE [LARGE SCALE GENOMIC DNA]</scope>
    <source>
        <strain evidence="1">G859</strain>
        <tissue evidence="1">Whole worm</tissue>
    </source>
</reference>
<organism evidence="1 2">
    <name type="scientific">Trichostrongylus colubriformis</name>
    <name type="common">Black scour worm</name>
    <dbReference type="NCBI Taxonomy" id="6319"/>
    <lineage>
        <taxon>Eukaryota</taxon>
        <taxon>Metazoa</taxon>
        <taxon>Ecdysozoa</taxon>
        <taxon>Nematoda</taxon>
        <taxon>Chromadorea</taxon>
        <taxon>Rhabditida</taxon>
        <taxon>Rhabditina</taxon>
        <taxon>Rhabditomorpha</taxon>
        <taxon>Strongyloidea</taxon>
        <taxon>Trichostrongylidae</taxon>
        <taxon>Trichostrongylus</taxon>
    </lineage>
</organism>
<dbReference type="AlphaFoldDB" id="A0AAN8IFN1"/>
<proteinExistence type="predicted"/>
<gene>
    <name evidence="1" type="ORF">GCK32_021158</name>
</gene>
<evidence type="ECO:0000313" key="1">
    <source>
        <dbReference type="EMBL" id="KAK5967517.1"/>
    </source>
</evidence>
<dbReference type="EMBL" id="WIXE01022405">
    <property type="protein sequence ID" value="KAK5967517.1"/>
    <property type="molecule type" value="Genomic_DNA"/>
</dbReference>
<feature type="non-terminal residue" evidence="1">
    <location>
        <position position="1"/>
    </location>
</feature>
<sequence length="57" mass="6639">VILHRYSAAWSVSKTLLPPSPLSPWVQVYPTLLHRRSRLKMMILLIMRSETLLVLIL</sequence>
<keyword evidence="2" id="KW-1185">Reference proteome</keyword>
<name>A0AAN8IFN1_TRICO</name>
<evidence type="ECO:0000313" key="2">
    <source>
        <dbReference type="Proteomes" id="UP001331761"/>
    </source>
</evidence>
<accession>A0AAN8IFN1</accession>